<evidence type="ECO:0000256" key="1">
    <source>
        <dbReference type="ARBA" id="ARBA00004613"/>
    </source>
</evidence>
<dbReference type="AlphaFoldDB" id="A0A8C4X7A7"/>
<feature type="signal peptide" evidence="9">
    <location>
        <begin position="1"/>
        <end position="20"/>
    </location>
</feature>
<dbReference type="InterPro" id="IPR050440">
    <property type="entry name" value="Laminin/Netrin_ECM"/>
</dbReference>
<comment type="subcellular location">
    <subcellularLocation>
        <location evidence="1">Secreted</location>
    </subcellularLocation>
</comment>
<dbReference type="PANTHER" id="PTHR10574:SF436">
    <property type="entry name" value="LAMININ SUBUNIT ALPHA-2"/>
    <property type="match status" value="1"/>
</dbReference>
<dbReference type="GO" id="GO:0005201">
    <property type="term" value="F:extracellular matrix structural constituent"/>
    <property type="evidence" value="ECO:0007669"/>
    <property type="project" value="TreeGrafter"/>
</dbReference>
<feature type="disulfide bond" evidence="8">
    <location>
        <begin position="87"/>
        <end position="99"/>
    </location>
</feature>
<sequence length="154" mass="17162">SLVLYLSCLLSHSLFTKINCFCVADRNMSRNIFDQYEGGGVCINCTQNTAGINCETCIDGFYRAHKVKTTLTFIGRDRCFGLGCQPCKCNLTGSLTEECSDEGQCHCILGVAGEKCDRCAHGFYNFQDDGCTRKFIITNCLSFCFFSCINLSYF</sequence>
<organism evidence="11 12">
    <name type="scientific">Erpetoichthys calabaricus</name>
    <name type="common">Rope fish</name>
    <name type="synonym">Calamoichthys calabaricus</name>
    <dbReference type="NCBI Taxonomy" id="27687"/>
    <lineage>
        <taxon>Eukaryota</taxon>
        <taxon>Metazoa</taxon>
        <taxon>Chordata</taxon>
        <taxon>Craniata</taxon>
        <taxon>Vertebrata</taxon>
        <taxon>Euteleostomi</taxon>
        <taxon>Actinopterygii</taxon>
        <taxon>Polypteriformes</taxon>
        <taxon>Polypteridae</taxon>
        <taxon>Erpetoichthys</taxon>
    </lineage>
</organism>
<dbReference type="FunFam" id="2.10.25.10:FF:000094">
    <property type="entry name" value="Laminin subunit alpha-2"/>
    <property type="match status" value="1"/>
</dbReference>
<keyword evidence="6" id="KW-0325">Glycoprotein</keyword>
<dbReference type="GO" id="GO:0009888">
    <property type="term" value="P:tissue development"/>
    <property type="evidence" value="ECO:0007669"/>
    <property type="project" value="TreeGrafter"/>
</dbReference>
<dbReference type="SMART" id="SM00180">
    <property type="entry name" value="EGF_Lam"/>
    <property type="match status" value="2"/>
</dbReference>
<evidence type="ECO:0000256" key="6">
    <source>
        <dbReference type="ARBA" id="ARBA00023180"/>
    </source>
</evidence>
<dbReference type="Ensembl" id="ENSECRT00000010168.1">
    <property type="protein sequence ID" value="ENSECRP00000010002.1"/>
    <property type="gene ID" value="ENSECRG00000006648.1"/>
</dbReference>
<dbReference type="PROSITE" id="PS50027">
    <property type="entry name" value="EGF_LAM_2"/>
    <property type="match status" value="1"/>
</dbReference>
<dbReference type="FunFam" id="2.10.25.10:FF:000188">
    <property type="entry name" value="Laminin subunit gamma 2"/>
    <property type="match status" value="1"/>
</dbReference>
<keyword evidence="7 8" id="KW-0424">Laminin EGF-like domain</keyword>
<protein>
    <submittedName>
        <fullName evidence="11">Laminin, alpha 1</fullName>
    </submittedName>
</protein>
<keyword evidence="3 9" id="KW-0732">Signal</keyword>
<evidence type="ECO:0000256" key="2">
    <source>
        <dbReference type="ARBA" id="ARBA00022525"/>
    </source>
</evidence>
<dbReference type="Gene3D" id="2.10.25.10">
    <property type="entry name" value="Laminin"/>
    <property type="match status" value="2"/>
</dbReference>
<dbReference type="InterPro" id="IPR002049">
    <property type="entry name" value="LE_dom"/>
</dbReference>
<proteinExistence type="predicted"/>
<dbReference type="PANTHER" id="PTHR10574">
    <property type="entry name" value="NETRIN/LAMININ-RELATED"/>
    <property type="match status" value="1"/>
</dbReference>
<reference evidence="11" key="2">
    <citation type="submission" date="2025-08" db="UniProtKB">
        <authorList>
            <consortium name="Ensembl"/>
        </authorList>
    </citation>
    <scope>IDENTIFICATION</scope>
</reference>
<dbReference type="GeneTree" id="ENSGT00940000157124"/>
<keyword evidence="12" id="KW-1185">Reference proteome</keyword>
<evidence type="ECO:0000256" key="7">
    <source>
        <dbReference type="ARBA" id="ARBA00023292"/>
    </source>
</evidence>
<evidence type="ECO:0000256" key="8">
    <source>
        <dbReference type="PROSITE-ProRule" id="PRU00460"/>
    </source>
</evidence>
<dbReference type="GO" id="GO:0005576">
    <property type="term" value="C:extracellular region"/>
    <property type="evidence" value="ECO:0007669"/>
    <property type="project" value="UniProtKB-SubCell"/>
</dbReference>
<evidence type="ECO:0000313" key="12">
    <source>
        <dbReference type="Proteomes" id="UP000694620"/>
    </source>
</evidence>
<dbReference type="CDD" id="cd00055">
    <property type="entry name" value="EGF_Lam"/>
    <property type="match status" value="1"/>
</dbReference>
<evidence type="ECO:0000256" key="5">
    <source>
        <dbReference type="ARBA" id="ARBA00023157"/>
    </source>
</evidence>
<keyword evidence="5 8" id="KW-1015">Disulfide bond</keyword>
<evidence type="ECO:0000313" key="11">
    <source>
        <dbReference type="Ensembl" id="ENSECRP00000010002.1"/>
    </source>
</evidence>
<keyword evidence="4" id="KW-0677">Repeat</keyword>
<dbReference type="PROSITE" id="PS01248">
    <property type="entry name" value="EGF_LAM_1"/>
    <property type="match status" value="1"/>
</dbReference>
<evidence type="ECO:0000256" key="4">
    <source>
        <dbReference type="ARBA" id="ARBA00022737"/>
    </source>
</evidence>
<name>A0A8C4X7A7_ERPCA</name>
<dbReference type="Proteomes" id="UP000694620">
    <property type="component" value="Chromosome 6"/>
</dbReference>
<dbReference type="GO" id="GO:0009887">
    <property type="term" value="P:animal organ morphogenesis"/>
    <property type="evidence" value="ECO:0007669"/>
    <property type="project" value="TreeGrafter"/>
</dbReference>
<evidence type="ECO:0000256" key="3">
    <source>
        <dbReference type="ARBA" id="ARBA00022729"/>
    </source>
</evidence>
<dbReference type="GO" id="GO:0007411">
    <property type="term" value="P:axon guidance"/>
    <property type="evidence" value="ECO:0007669"/>
    <property type="project" value="TreeGrafter"/>
</dbReference>
<keyword evidence="2" id="KW-0964">Secreted</keyword>
<evidence type="ECO:0000259" key="10">
    <source>
        <dbReference type="PROSITE" id="PS50027"/>
    </source>
</evidence>
<accession>A0A8C4X7A7</accession>
<dbReference type="SUPFAM" id="SSF57196">
    <property type="entry name" value="EGF/Laminin"/>
    <property type="match status" value="2"/>
</dbReference>
<dbReference type="GO" id="GO:0005604">
    <property type="term" value="C:basement membrane"/>
    <property type="evidence" value="ECO:0007669"/>
    <property type="project" value="TreeGrafter"/>
</dbReference>
<reference evidence="11" key="3">
    <citation type="submission" date="2025-09" db="UniProtKB">
        <authorList>
            <consortium name="Ensembl"/>
        </authorList>
    </citation>
    <scope>IDENTIFICATION</scope>
</reference>
<dbReference type="InterPro" id="IPR056863">
    <property type="entry name" value="LMN_ATRN_NET-like_EGF"/>
</dbReference>
<evidence type="ECO:0000256" key="9">
    <source>
        <dbReference type="SAM" id="SignalP"/>
    </source>
</evidence>
<dbReference type="Pfam" id="PF24973">
    <property type="entry name" value="EGF_LMN_ATRN"/>
    <property type="match status" value="1"/>
</dbReference>
<dbReference type="Pfam" id="PF00053">
    <property type="entry name" value="EGF_laminin"/>
    <property type="match status" value="1"/>
</dbReference>
<comment type="caution">
    <text evidence="8">Lacks conserved residue(s) required for the propagation of feature annotation.</text>
</comment>
<gene>
    <name evidence="11" type="primary">LAMA1</name>
</gene>
<reference evidence="11" key="1">
    <citation type="submission" date="2021-06" db="EMBL/GenBank/DDBJ databases">
        <authorList>
            <consortium name="Wellcome Sanger Institute Data Sharing"/>
        </authorList>
    </citation>
    <scope>NUCLEOTIDE SEQUENCE [LARGE SCALE GENOMIC DNA]</scope>
</reference>
<feature type="disulfide bond" evidence="8">
    <location>
        <begin position="107"/>
        <end position="116"/>
    </location>
</feature>
<feature type="chain" id="PRO_5034640789" evidence="9">
    <location>
        <begin position="21"/>
        <end position="154"/>
    </location>
</feature>
<feature type="domain" description="Laminin EGF-like" evidence="10">
    <location>
        <begin position="87"/>
        <end position="133"/>
    </location>
</feature>